<evidence type="ECO:0000313" key="2">
    <source>
        <dbReference type="EMBL" id="CAG6390929.1"/>
    </source>
</evidence>
<evidence type="ECO:0000313" key="3">
    <source>
        <dbReference type="Proteomes" id="UP001152519"/>
    </source>
</evidence>
<dbReference type="EMBL" id="CAJSLV010000001">
    <property type="protein sequence ID" value="CAG6390929.1"/>
    <property type="molecule type" value="Genomic_DNA"/>
</dbReference>
<protein>
    <submittedName>
        <fullName evidence="2">Uncharacterized protein</fullName>
    </submittedName>
</protein>
<reference evidence="2" key="1">
    <citation type="submission" date="2021-05" db="EMBL/GenBank/DDBJ databases">
        <authorList>
            <person name="Arsene-Ploetze F."/>
        </authorList>
    </citation>
    <scope>NUCLEOTIDE SEQUENCE</scope>
    <source>
        <strain evidence="2">DSM 42138</strain>
    </source>
</reference>
<keyword evidence="3" id="KW-1185">Reference proteome</keyword>
<gene>
    <name evidence="2" type="ORF">SCOCK_10397</name>
</gene>
<organism evidence="2 3">
    <name type="scientific">Actinacidiphila cocklensis</name>
    <dbReference type="NCBI Taxonomy" id="887465"/>
    <lineage>
        <taxon>Bacteria</taxon>
        <taxon>Bacillati</taxon>
        <taxon>Actinomycetota</taxon>
        <taxon>Actinomycetes</taxon>
        <taxon>Kitasatosporales</taxon>
        <taxon>Streptomycetaceae</taxon>
        <taxon>Actinacidiphila</taxon>
    </lineage>
</organism>
<dbReference type="AlphaFoldDB" id="A0A9W4DGI8"/>
<proteinExistence type="predicted"/>
<feature type="region of interest" description="Disordered" evidence="1">
    <location>
        <begin position="51"/>
        <end position="95"/>
    </location>
</feature>
<accession>A0A9W4DGI8</accession>
<sequence>MRLGGNAVTVPSSDVSAQQGYSMSLADGSYSWYSRAAIKARRYFRRHSAVSSSCSGGVRGGVPVPAQRAAGRPAAAPGVSAPRPVDPGGARRCQQ</sequence>
<dbReference type="Proteomes" id="UP001152519">
    <property type="component" value="Unassembled WGS sequence"/>
</dbReference>
<name>A0A9W4DGI8_9ACTN</name>
<feature type="compositionally biased region" description="Low complexity" evidence="1">
    <location>
        <begin position="51"/>
        <end position="83"/>
    </location>
</feature>
<evidence type="ECO:0000256" key="1">
    <source>
        <dbReference type="SAM" id="MobiDB-lite"/>
    </source>
</evidence>
<comment type="caution">
    <text evidence="2">The sequence shown here is derived from an EMBL/GenBank/DDBJ whole genome shotgun (WGS) entry which is preliminary data.</text>
</comment>